<keyword evidence="3" id="KW-1185">Reference proteome</keyword>
<evidence type="ECO:0000313" key="2">
    <source>
        <dbReference type="EMBL" id="CAK6434127.1"/>
    </source>
</evidence>
<reference evidence="2" key="1">
    <citation type="submission" date="2023-12" db="EMBL/GenBank/DDBJ databases">
        <authorList>
            <person name="Brown T."/>
        </authorList>
    </citation>
    <scope>NUCLEOTIDE SEQUENCE</scope>
</reference>
<proteinExistence type="predicted"/>
<dbReference type="Proteomes" id="UP001314169">
    <property type="component" value="Chromosome 10"/>
</dbReference>
<feature type="region of interest" description="Disordered" evidence="1">
    <location>
        <begin position="61"/>
        <end position="111"/>
    </location>
</feature>
<sequence>MREEKEEKAGCLCALISSRVALRMSGEPSPWLRWVSPQNAQGISRNDGAGSRVSVSVGRGATVGSPALTQAQGPRQSHRVGPVQSHWPHSQKHLPAQAPCPEPGGAEGGQAAQGFGGLALCPVTCRLVSRAWAAPGPSPPMDTEGLDLFLRQSCILILDVLPGAYFS</sequence>
<dbReference type="EMBL" id="OY882867">
    <property type="protein sequence ID" value="CAK6434127.1"/>
    <property type="molecule type" value="Genomic_DNA"/>
</dbReference>
<protein>
    <submittedName>
        <fullName evidence="2">Uncharacterized protein</fullName>
    </submittedName>
</protein>
<evidence type="ECO:0000313" key="3">
    <source>
        <dbReference type="Proteomes" id="UP001314169"/>
    </source>
</evidence>
<evidence type="ECO:0000256" key="1">
    <source>
        <dbReference type="SAM" id="MobiDB-lite"/>
    </source>
</evidence>
<name>A0ABN9ZD77_PIPNA</name>
<gene>
    <name evidence="2" type="ORF">MPIPNATIZW_LOCUS2433</name>
</gene>
<organism evidence="2 3">
    <name type="scientific">Pipistrellus nathusii</name>
    <name type="common">Nathusius' pipistrelle</name>
    <dbReference type="NCBI Taxonomy" id="59473"/>
    <lineage>
        <taxon>Eukaryota</taxon>
        <taxon>Metazoa</taxon>
        <taxon>Chordata</taxon>
        <taxon>Craniata</taxon>
        <taxon>Vertebrata</taxon>
        <taxon>Euteleostomi</taxon>
        <taxon>Mammalia</taxon>
        <taxon>Eutheria</taxon>
        <taxon>Laurasiatheria</taxon>
        <taxon>Chiroptera</taxon>
        <taxon>Yangochiroptera</taxon>
        <taxon>Vespertilionidae</taxon>
        <taxon>Pipistrellus</taxon>
    </lineage>
</organism>
<accession>A0ABN9ZD77</accession>